<organism evidence="1 2">
    <name type="scientific">Rattus norvegicus</name>
    <name type="common">Rat</name>
    <dbReference type="NCBI Taxonomy" id="10116"/>
    <lineage>
        <taxon>Eukaryota</taxon>
        <taxon>Metazoa</taxon>
        <taxon>Chordata</taxon>
        <taxon>Craniata</taxon>
        <taxon>Vertebrata</taxon>
        <taxon>Euteleostomi</taxon>
        <taxon>Mammalia</taxon>
        <taxon>Eutheria</taxon>
        <taxon>Euarchontoglires</taxon>
        <taxon>Glires</taxon>
        <taxon>Rodentia</taxon>
        <taxon>Myomorpha</taxon>
        <taxon>Muroidea</taxon>
        <taxon>Muridae</taxon>
        <taxon>Murinae</taxon>
        <taxon>Rattus</taxon>
    </lineage>
</organism>
<dbReference type="Proteomes" id="UP000234681">
    <property type="component" value="Chromosome 3"/>
</dbReference>
<protein>
    <submittedName>
        <fullName evidence="1">RCG26155</fullName>
    </submittedName>
</protein>
<accession>A6HNA0</accession>
<proteinExistence type="predicted"/>
<sequence>MVTTETSEEAMCYVYCWSPGDLGPHYSMRALTGKSVFSIYEDIQLVRSEGC</sequence>
<evidence type="ECO:0000313" key="2">
    <source>
        <dbReference type="Proteomes" id="UP000234681"/>
    </source>
</evidence>
<gene>
    <name evidence="1" type="ORF">rCG_26155</name>
</gene>
<reference evidence="2" key="1">
    <citation type="submission" date="2005-09" db="EMBL/GenBank/DDBJ databases">
        <authorList>
            <person name="Mural R.J."/>
            <person name="Li P.W."/>
            <person name="Adams M.D."/>
            <person name="Amanatides P.G."/>
            <person name="Baden-Tillson H."/>
            <person name="Barnstead M."/>
            <person name="Chin S.H."/>
            <person name="Dew I."/>
            <person name="Evans C.A."/>
            <person name="Ferriera S."/>
            <person name="Flanigan M."/>
            <person name="Fosler C."/>
            <person name="Glodek A."/>
            <person name="Gu Z."/>
            <person name="Holt R.A."/>
            <person name="Jennings D."/>
            <person name="Kraft C.L."/>
            <person name="Lu F."/>
            <person name="Nguyen T."/>
            <person name="Nusskern D.R."/>
            <person name="Pfannkoch C.M."/>
            <person name="Sitter C."/>
            <person name="Sutton G.G."/>
            <person name="Venter J.C."/>
            <person name="Wang Z."/>
            <person name="Woodage T."/>
            <person name="Zheng X.H."/>
            <person name="Zhong F."/>
        </authorList>
    </citation>
    <scope>NUCLEOTIDE SEQUENCE [LARGE SCALE GENOMIC DNA]</scope>
    <source>
        <strain>BN</strain>
        <strain evidence="2">Sprague-Dawley</strain>
    </source>
</reference>
<dbReference type="EMBL" id="CH473949">
    <property type="protein sequence ID" value="EDL79501.1"/>
    <property type="molecule type" value="Genomic_DNA"/>
</dbReference>
<name>A6HNA0_RAT</name>
<dbReference type="AlphaFoldDB" id="A6HNA0"/>
<evidence type="ECO:0000313" key="1">
    <source>
        <dbReference type="EMBL" id="EDL79501.1"/>
    </source>
</evidence>